<name>A0AAD7EMQ0_9AGAR</name>
<feature type="non-terminal residue" evidence="2">
    <location>
        <position position="1"/>
    </location>
</feature>
<evidence type="ECO:0000313" key="2">
    <source>
        <dbReference type="EMBL" id="KAJ7336278.1"/>
    </source>
</evidence>
<organism evidence="2 3">
    <name type="scientific">Mycena albidolilacea</name>
    <dbReference type="NCBI Taxonomy" id="1033008"/>
    <lineage>
        <taxon>Eukaryota</taxon>
        <taxon>Fungi</taxon>
        <taxon>Dikarya</taxon>
        <taxon>Basidiomycota</taxon>
        <taxon>Agaricomycotina</taxon>
        <taxon>Agaricomycetes</taxon>
        <taxon>Agaricomycetidae</taxon>
        <taxon>Agaricales</taxon>
        <taxon>Marasmiineae</taxon>
        <taxon>Mycenaceae</taxon>
        <taxon>Mycena</taxon>
    </lineage>
</organism>
<gene>
    <name evidence="2" type="ORF">DFH08DRAFT_878321</name>
</gene>
<evidence type="ECO:0000313" key="3">
    <source>
        <dbReference type="Proteomes" id="UP001218218"/>
    </source>
</evidence>
<dbReference type="AlphaFoldDB" id="A0AAD7EMQ0"/>
<keyword evidence="3" id="KW-1185">Reference proteome</keyword>
<feature type="signal peptide" evidence="1">
    <location>
        <begin position="1"/>
        <end position="22"/>
    </location>
</feature>
<comment type="caution">
    <text evidence="2">The sequence shown here is derived from an EMBL/GenBank/DDBJ whole genome shotgun (WGS) entry which is preliminary data.</text>
</comment>
<dbReference type="EMBL" id="JARIHO010000031">
    <property type="protein sequence ID" value="KAJ7336278.1"/>
    <property type="molecule type" value="Genomic_DNA"/>
</dbReference>
<feature type="chain" id="PRO_5042130799" evidence="1">
    <location>
        <begin position="23"/>
        <end position="190"/>
    </location>
</feature>
<feature type="non-terminal residue" evidence="2">
    <location>
        <position position="190"/>
    </location>
</feature>
<evidence type="ECO:0000256" key="1">
    <source>
        <dbReference type="SAM" id="SignalP"/>
    </source>
</evidence>
<proteinExistence type="predicted"/>
<keyword evidence="1" id="KW-0732">Signal</keyword>
<accession>A0AAD7EMQ0</accession>
<sequence>PFHGVLFPLSAIIDLFETPALAEFIIQGAHGDEIVDLFSSSSLQQASFPALTTLSFIHISPCTCDVDLSLDTQLCYPPSTVFPALSSLTLINQCFTSNLVENILGQPWPQLKTLALCPPPTESQPAAAVFVAVGKALRDTVRPDHNRRQRLPKLRLSPALLALEDWQDDGADVEVFDGVAVVESFQRFYS</sequence>
<protein>
    <submittedName>
        <fullName evidence="2">Uncharacterized protein</fullName>
    </submittedName>
</protein>
<dbReference type="Proteomes" id="UP001218218">
    <property type="component" value="Unassembled WGS sequence"/>
</dbReference>
<reference evidence="2" key="1">
    <citation type="submission" date="2023-03" db="EMBL/GenBank/DDBJ databases">
        <title>Massive genome expansion in bonnet fungi (Mycena s.s.) driven by repeated elements and novel gene families across ecological guilds.</title>
        <authorList>
            <consortium name="Lawrence Berkeley National Laboratory"/>
            <person name="Harder C.B."/>
            <person name="Miyauchi S."/>
            <person name="Viragh M."/>
            <person name="Kuo A."/>
            <person name="Thoen E."/>
            <person name="Andreopoulos B."/>
            <person name="Lu D."/>
            <person name="Skrede I."/>
            <person name="Drula E."/>
            <person name="Henrissat B."/>
            <person name="Morin E."/>
            <person name="Kohler A."/>
            <person name="Barry K."/>
            <person name="LaButti K."/>
            <person name="Morin E."/>
            <person name="Salamov A."/>
            <person name="Lipzen A."/>
            <person name="Mereny Z."/>
            <person name="Hegedus B."/>
            <person name="Baldrian P."/>
            <person name="Stursova M."/>
            <person name="Weitz H."/>
            <person name="Taylor A."/>
            <person name="Grigoriev I.V."/>
            <person name="Nagy L.G."/>
            <person name="Martin F."/>
            <person name="Kauserud H."/>
        </authorList>
    </citation>
    <scope>NUCLEOTIDE SEQUENCE</scope>
    <source>
        <strain evidence="2">CBHHK002</strain>
    </source>
</reference>